<protein>
    <submittedName>
        <fullName evidence="3">eIF-2B alpha/beta/delta-related uncharacterized protein</fullName>
    </submittedName>
</protein>
<dbReference type="InterPro" id="IPR037171">
    <property type="entry name" value="NagB/RpiA_transferase-like"/>
</dbReference>
<sequence length="350" mass="38902">MIDFTNRNDVDLAFMLKFENVAWYEGGEVRILDRRIYPIRTEFVVCKHYEEVAKAIADMVTQSEGPYTAAAMGMALAAYEAKDQKVANIPEFIRRAAHTLSHARPTTSAQMERIVNGSAEQIINRFNNGGSLSDLVDTAFEFAYNYINNNYAKYTIIGKNMADVIPNDGTILTQCFAGTVVGTMLRECKRSGKNVKVFCAETRPYFQGARLTASVACDMGFDVTVICDNMPFYTMKTKKIDIFTSASDVITMDGYVVNKVGTSQIALCAHMLGIPYYVTGTPDQAHPDINSVVIEERSAQLVKESMGMQITMDGVKGYYPAFDITAPEYVTGIVTDKGIYNPETVHTYFD</sequence>
<evidence type="ECO:0000313" key="4">
    <source>
        <dbReference type="Proteomes" id="UP000004097"/>
    </source>
</evidence>
<organism evidence="3 4">
    <name type="scientific">Solobacterium moorei F0204</name>
    <dbReference type="NCBI Taxonomy" id="706433"/>
    <lineage>
        <taxon>Bacteria</taxon>
        <taxon>Bacillati</taxon>
        <taxon>Bacillota</taxon>
        <taxon>Erysipelotrichia</taxon>
        <taxon>Erysipelotrichales</taxon>
        <taxon>Erysipelotrichaceae</taxon>
        <taxon>Solobacterium</taxon>
    </lineage>
</organism>
<dbReference type="InterPro" id="IPR042529">
    <property type="entry name" value="IF_2B-like_C"/>
</dbReference>
<dbReference type="InterPro" id="IPR000649">
    <property type="entry name" value="IF-2B-related"/>
</dbReference>
<dbReference type="RefSeq" id="WP_006525700.1">
    <property type="nucleotide sequence ID" value="NZ_GL637655.1"/>
</dbReference>
<dbReference type="AlphaFoldDB" id="E7MMU7"/>
<dbReference type="Proteomes" id="UP000004097">
    <property type="component" value="Unassembled WGS sequence"/>
</dbReference>
<evidence type="ECO:0000256" key="1">
    <source>
        <dbReference type="ARBA" id="ARBA00009117"/>
    </source>
</evidence>
<dbReference type="eggNOG" id="COG0182">
    <property type="taxonomic scope" value="Bacteria"/>
</dbReference>
<comment type="caution">
    <text evidence="3">The sequence shown here is derived from an EMBL/GenBank/DDBJ whole genome shotgun (WGS) entry which is preliminary data.</text>
</comment>
<gene>
    <name evidence="3" type="ORF">HMPREF9430_00864</name>
</gene>
<dbReference type="SUPFAM" id="SSF100950">
    <property type="entry name" value="NagB/RpiA/CoA transferase-like"/>
    <property type="match status" value="1"/>
</dbReference>
<dbReference type="EMBL" id="AECQ01000014">
    <property type="protein sequence ID" value="EFW24596.1"/>
    <property type="molecule type" value="Genomic_DNA"/>
</dbReference>
<dbReference type="HOGENOM" id="CLU_016218_2_0_9"/>
<dbReference type="NCBIfam" id="NF004326">
    <property type="entry name" value="PRK05720.1"/>
    <property type="match status" value="1"/>
</dbReference>
<comment type="similarity">
    <text evidence="1">Belongs to the eIF-2B alpha/beta/delta subunits family. MtnA subfamily.</text>
</comment>
<dbReference type="STRING" id="706433.HMPREF9430_00864"/>
<evidence type="ECO:0000256" key="2">
    <source>
        <dbReference type="ARBA" id="ARBA00023235"/>
    </source>
</evidence>
<dbReference type="GO" id="GO:0046523">
    <property type="term" value="F:S-methyl-5-thioribose-1-phosphate isomerase activity"/>
    <property type="evidence" value="ECO:0007669"/>
    <property type="project" value="TreeGrafter"/>
</dbReference>
<dbReference type="PANTHER" id="PTHR43475:SF1">
    <property type="entry name" value="METHYLTHIORIBOSE-1-PHOSPHATE ISOMERASE"/>
    <property type="match status" value="1"/>
</dbReference>
<proteinExistence type="inferred from homology"/>
<dbReference type="Gene3D" id="1.20.120.420">
    <property type="entry name" value="translation initiation factor eif-2b, domain 1"/>
    <property type="match status" value="1"/>
</dbReference>
<dbReference type="PANTHER" id="PTHR43475">
    <property type="entry name" value="METHYLTHIORIBOSE-1-PHOSPHATE ISOMERASE"/>
    <property type="match status" value="1"/>
</dbReference>
<dbReference type="InterPro" id="IPR011559">
    <property type="entry name" value="Initiation_fac_2B_a/b/d"/>
</dbReference>
<keyword evidence="2" id="KW-0413">Isomerase</keyword>
<dbReference type="GO" id="GO:0019509">
    <property type="term" value="P:L-methionine salvage from methylthioadenosine"/>
    <property type="evidence" value="ECO:0007669"/>
    <property type="project" value="TreeGrafter"/>
</dbReference>
<name>E7MMU7_9FIRM</name>
<keyword evidence="4" id="KW-1185">Reference proteome</keyword>
<dbReference type="Pfam" id="PF01008">
    <property type="entry name" value="IF-2B"/>
    <property type="match status" value="1"/>
</dbReference>
<reference evidence="3 4" key="1">
    <citation type="submission" date="2010-08" db="EMBL/GenBank/DDBJ databases">
        <authorList>
            <person name="Weinstock G."/>
            <person name="Sodergren E."/>
            <person name="Clifton S."/>
            <person name="Fulton L."/>
            <person name="Fulton B."/>
            <person name="Courtney L."/>
            <person name="Fronick C."/>
            <person name="Harrison M."/>
            <person name="Strong C."/>
            <person name="Farmer C."/>
            <person name="Delahaunty K."/>
            <person name="Markovic C."/>
            <person name="Hall O."/>
            <person name="Minx P."/>
            <person name="Tomlinson C."/>
            <person name="Mitreva M."/>
            <person name="Hou S."/>
            <person name="Chen J."/>
            <person name="Wollam A."/>
            <person name="Pepin K.H."/>
            <person name="Johnson M."/>
            <person name="Bhonagiri V."/>
            <person name="Zhang X."/>
            <person name="Suruliraj S."/>
            <person name="Warren W."/>
            <person name="Chinwalla A."/>
            <person name="Mardis E.R."/>
            <person name="Wilson R.K."/>
        </authorList>
    </citation>
    <scope>NUCLEOTIDE SEQUENCE [LARGE SCALE GENOMIC DNA]</scope>
    <source>
        <strain evidence="3 4">F0204</strain>
    </source>
</reference>
<accession>E7MMU7</accession>
<dbReference type="NCBIfam" id="TIGR00524">
    <property type="entry name" value="eIF-2B_rel"/>
    <property type="match status" value="1"/>
</dbReference>
<evidence type="ECO:0000313" key="3">
    <source>
        <dbReference type="EMBL" id="EFW24596.1"/>
    </source>
</evidence>
<dbReference type="Gene3D" id="3.40.50.10470">
    <property type="entry name" value="Translation initiation factor eif-2b, domain 2"/>
    <property type="match status" value="1"/>
</dbReference>
<dbReference type="InterPro" id="IPR027363">
    <property type="entry name" value="M1Pi_N"/>
</dbReference>